<proteinExistence type="predicted"/>
<organism evidence="1 2">
    <name type="scientific">Pyrenophora tritici-repentis</name>
    <dbReference type="NCBI Taxonomy" id="45151"/>
    <lineage>
        <taxon>Eukaryota</taxon>
        <taxon>Fungi</taxon>
        <taxon>Dikarya</taxon>
        <taxon>Ascomycota</taxon>
        <taxon>Pezizomycotina</taxon>
        <taxon>Dothideomycetes</taxon>
        <taxon>Pleosporomycetidae</taxon>
        <taxon>Pleosporales</taxon>
        <taxon>Pleosporineae</taxon>
        <taxon>Pleosporaceae</taxon>
        <taxon>Pyrenophora</taxon>
    </lineage>
</organism>
<dbReference type="RefSeq" id="XP_001935098.2">
    <property type="nucleotide sequence ID" value="XM_001935063.2"/>
</dbReference>
<name>A0A834VMM2_9PLEO</name>
<dbReference type="Proteomes" id="UP000245464">
    <property type="component" value="Chromosome 6"/>
</dbReference>
<evidence type="ECO:0000313" key="2">
    <source>
        <dbReference type="Proteomes" id="UP000245464"/>
    </source>
</evidence>
<protein>
    <submittedName>
        <fullName evidence="1">Uncharacterized protein</fullName>
    </submittedName>
</protein>
<dbReference type="AlphaFoldDB" id="A0A834VMM2"/>
<dbReference type="EMBL" id="NQIK02000006">
    <property type="protein sequence ID" value="KAF7569305.1"/>
    <property type="molecule type" value="Genomic_DNA"/>
</dbReference>
<accession>A0A834VMM2</accession>
<comment type="caution">
    <text evidence="1">The sequence shown here is derived from an EMBL/GenBank/DDBJ whole genome shotgun (WGS) entry which is preliminary data.</text>
</comment>
<sequence>MAPKKKEATGDLMISTAEYKKTRDSVSTTILIMFLPLLRRACPEFIVSRTCAKLVPRAHYRATTQTVRNFCFVPR</sequence>
<gene>
    <name evidence="1" type="ORF">PtrM4_117200</name>
</gene>
<reference evidence="1" key="1">
    <citation type="journal article" date="2018" name="BMC Genomics">
        <title>Comparative genomics of the wheat fungal pathogen Pyrenophora tritici-repentis reveals chromosomal variations and genome plasticity.</title>
        <authorList>
            <person name="Moolhuijzen P."/>
            <person name="See P.T."/>
            <person name="Hane J.K."/>
            <person name="Shi G."/>
            <person name="Liu Z."/>
            <person name="Oliver R.P."/>
            <person name="Moffat C.S."/>
        </authorList>
    </citation>
    <scope>NUCLEOTIDE SEQUENCE [LARGE SCALE GENOMIC DNA]</scope>
    <source>
        <strain evidence="1">M4</strain>
    </source>
</reference>
<dbReference type="KEGG" id="ptrr:6343007"/>
<dbReference type="GeneID" id="6343007"/>
<evidence type="ECO:0000313" key="1">
    <source>
        <dbReference type="EMBL" id="KAF7569305.1"/>
    </source>
</evidence>